<keyword evidence="2" id="KW-0805">Transcription regulation</keyword>
<accession>A0AA97K9F8</accession>
<evidence type="ECO:0000313" key="10">
    <source>
        <dbReference type="RefSeq" id="XP_054853960.1"/>
    </source>
</evidence>
<feature type="region of interest" description="Disordered" evidence="7">
    <location>
        <begin position="125"/>
        <end position="159"/>
    </location>
</feature>
<dbReference type="GO" id="GO:0010468">
    <property type="term" value="P:regulation of gene expression"/>
    <property type="evidence" value="ECO:0007669"/>
    <property type="project" value="TreeGrafter"/>
</dbReference>
<feature type="region of interest" description="Disordered" evidence="7">
    <location>
        <begin position="1"/>
        <end position="73"/>
    </location>
</feature>
<evidence type="ECO:0000256" key="1">
    <source>
        <dbReference type="ARBA" id="ARBA00022737"/>
    </source>
</evidence>
<dbReference type="KEGG" id="emc:129342297"/>
<evidence type="ECO:0000256" key="4">
    <source>
        <dbReference type="ARBA" id="ARBA00023159"/>
    </source>
</evidence>
<keyword evidence="9" id="KW-1185">Reference proteome</keyword>
<keyword evidence="1" id="KW-0677">Repeat</keyword>
<feature type="compositionally biased region" description="Polar residues" evidence="7">
    <location>
        <begin position="1"/>
        <end position="19"/>
    </location>
</feature>
<feature type="compositionally biased region" description="Polar residues" evidence="7">
    <location>
        <begin position="33"/>
        <end position="53"/>
    </location>
</feature>
<feature type="compositionally biased region" description="Polar residues" evidence="7">
    <location>
        <begin position="211"/>
        <end position="222"/>
    </location>
</feature>
<dbReference type="Proteomes" id="UP001190640">
    <property type="component" value="Chromosome 14"/>
</dbReference>
<dbReference type="GO" id="GO:0005634">
    <property type="term" value="C:nucleus"/>
    <property type="evidence" value="ECO:0007669"/>
    <property type="project" value="TreeGrafter"/>
</dbReference>
<keyword evidence="4" id="KW-0010">Activator</keyword>
<dbReference type="Gene3D" id="1.25.40.20">
    <property type="entry name" value="Ankyrin repeat-containing domain"/>
    <property type="match status" value="1"/>
</dbReference>
<dbReference type="RefSeq" id="XP_054853960.1">
    <property type="nucleotide sequence ID" value="XM_054997985.1"/>
</dbReference>
<keyword evidence="5" id="KW-0804">Transcription</keyword>
<sequence length="617" mass="68079">METLQKVVQSTPQPISGVNISGKETYGYAEGQGSPTPGETASPPNSFQQSPSLPASGLTEFNGADSTSQDLPPDQLREVLATKDTTFTTDVSPKQYMGVRVKMPVRELLRKIRLSKGIDTDSIQEASVKAERKETPGKRGKKSIHSEKRHKLNRHNPQPAMKSMEDLDILVEVLEEDLNKSHSRREMQRAPQTHLEGAFPEVPPHCREGDGNQQPDGNSWDSTKFEPHCPFPDSSALGHGYPKHFNGSDAKMRQPCLDPMTPHLYSHMEARHKQGRDPFLRPMGNFQGFAEEVGPQYHSSPGHVVSESLENNSVDLHEVGQSKPSSGNFGGQDASAISFFQFQLRQEERRLRCIPQDRLLAPDANGNRLLHKAVAQGRRALAYALAWRLALLNRIDEENARKQTALHVAAQKNHHLIVSDLVSLGANVNKRDGSEKTPLHLCAEKGYSRVVEVLKSCQKGGTHLEVDATDNQGLTPLQCAALAHCAIVTDLEKSSVSPEAQTLLTLRKDLIWSGIACLLEMGADPWVQGTKSSSQASNYVAKVQENNKLMSFLQARRPKWQEESAIVPGPDGMAIPYLQGDLEPHLLSFAGIFQHFSEGILYPEGSISVSMDFLDNL</sequence>
<evidence type="ECO:0000256" key="7">
    <source>
        <dbReference type="SAM" id="MobiDB-lite"/>
    </source>
</evidence>
<feature type="compositionally biased region" description="Basic residues" evidence="7">
    <location>
        <begin position="138"/>
        <end position="154"/>
    </location>
</feature>
<feature type="domain" description="OCA" evidence="8">
    <location>
        <begin position="93"/>
        <end position="115"/>
    </location>
</feature>
<evidence type="ECO:0000256" key="5">
    <source>
        <dbReference type="ARBA" id="ARBA00023163"/>
    </source>
</evidence>
<dbReference type="InterPro" id="IPR036770">
    <property type="entry name" value="Ankyrin_rpt-contain_sf"/>
</dbReference>
<dbReference type="SMART" id="SM00248">
    <property type="entry name" value="ANK"/>
    <property type="match status" value="3"/>
</dbReference>
<feature type="repeat" description="ANK" evidence="6">
    <location>
        <begin position="401"/>
        <end position="433"/>
    </location>
</feature>
<protein>
    <submittedName>
        <fullName evidence="10">NF-kappa-B inhibitor zeta-like</fullName>
    </submittedName>
</protein>
<dbReference type="PROSITE" id="PS50297">
    <property type="entry name" value="ANK_REP_REGION"/>
    <property type="match status" value="1"/>
</dbReference>
<feature type="region of interest" description="Disordered" evidence="7">
    <location>
        <begin position="180"/>
        <end position="224"/>
    </location>
</feature>
<keyword evidence="3 6" id="KW-0040">ANK repeat</keyword>
<dbReference type="FunFam" id="1.25.40.20:FF:000918">
    <property type="entry name" value="Uncharacterized protein"/>
    <property type="match status" value="1"/>
</dbReference>
<evidence type="ECO:0000256" key="6">
    <source>
        <dbReference type="PROSITE-ProRule" id="PRU00023"/>
    </source>
</evidence>
<dbReference type="PROSITE" id="PS52003">
    <property type="entry name" value="OCA"/>
    <property type="match status" value="1"/>
</dbReference>
<dbReference type="PROSITE" id="PS50088">
    <property type="entry name" value="ANK_REPEAT"/>
    <property type="match status" value="1"/>
</dbReference>
<organism evidence="9 10">
    <name type="scientific">Eublepharis macularius</name>
    <name type="common">Leopard gecko</name>
    <name type="synonym">Cyrtodactylus macularius</name>
    <dbReference type="NCBI Taxonomy" id="481883"/>
    <lineage>
        <taxon>Eukaryota</taxon>
        <taxon>Metazoa</taxon>
        <taxon>Chordata</taxon>
        <taxon>Craniata</taxon>
        <taxon>Vertebrata</taxon>
        <taxon>Euteleostomi</taxon>
        <taxon>Lepidosauria</taxon>
        <taxon>Squamata</taxon>
        <taxon>Bifurcata</taxon>
        <taxon>Gekkota</taxon>
        <taxon>Eublepharidae</taxon>
        <taxon>Eublepharinae</taxon>
        <taxon>Eublepharis</taxon>
    </lineage>
</organism>
<dbReference type="Pfam" id="PF12796">
    <property type="entry name" value="Ank_2"/>
    <property type="match status" value="1"/>
</dbReference>
<feature type="compositionally biased region" description="Basic and acidic residues" evidence="7">
    <location>
        <begin position="128"/>
        <end position="137"/>
    </location>
</feature>
<reference evidence="10" key="1">
    <citation type="submission" date="2025-08" db="UniProtKB">
        <authorList>
            <consortium name="RefSeq"/>
        </authorList>
    </citation>
    <scope>IDENTIFICATION</scope>
    <source>
        <tissue evidence="10">Blood</tissue>
    </source>
</reference>
<gene>
    <name evidence="10" type="primary">LOC129342297</name>
</gene>
<evidence type="ECO:0000259" key="8">
    <source>
        <dbReference type="PROSITE" id="PS52003"/>
    </source>
</evidence>
<dbReference type="AlphaFoldDB" id="A0AA97K9F8"/>
<dbReference type="GO" id="GO:0070974">
    <property type="term" value="F:POU domain binding"/>
    <property type="evidence" value="ECO:0007669"/>
    <property type="project" value="InterPro"/>
</dbReference>
<dbReference type="PANTHER" id="PTHR24124:SF8">
    <property type="entry name" value="OCA DOMAIN-CONTAINING PROTEIN"/>
    <property type="match status" value="1"/>
</dbReference>
<dbReference type="SUPFAM" id="SSF48403">
    <property type="entry name" value="Ankyrin repeat"/>
    <property type="match status" value="1"/>
</dbReference>
<evidence type="ECO:0000256" key="2">
    <source>
        <dbReference type="ARBA" id="ARBA00023015"/>
    </source>
</evidence>
<dbReference type="PANTHER" id="PTHR24124">
    <property type="entry name" value="ANKYRIN REPEAT FAMILY A"/>
    <property type="match status" value="1"/>
</dbReference>
<evidence type="ECO:0000256" key="3">
    <source>
        <dbReference type="ARBA" id="ARBA00023043"/>
    </source>
</evidence>
<dbReference type="InterPro" id="IPR047571">
    <property type="entry name" value="OCA"/>
</dbReference>
<dbReference type="GeneID" id="129342297"/>
<proteinExistence type="predicted"/>
<dbReference type="InterPro" id="IPR002110">
    <property type="entry name" value="Ankyrin_rpt"/>
</dbReference>
<evidence type="ECO:0000313" key="9">
    <source>
        <dbReference type="Proteomes" id="UP001190640"/>
    </source>
</evidence>
<name>A0AA97K9F8_EUBMA</name>
<dbReference type="GO" id="GO:0003677">
    <property type="term" value="F:DNA binding"/>
    <property type="evidence" value="ECO:0007669"/>
    <property type="project" value="InterPro"/>
</dbReference>